<keyword evidence="3" id="KW-1185">Reference proteome</keyword>
<protein>
    <submittedName>
        <fullName evidence="2">ABC transporter permease</fullName>
    </submittedName>
</protein>
<dbReference type="GO" id="GO:0016020">
    <property type="term" value="C:membrane"/>
    <property type="evidence" value="ECO:0007669"/>
    <property type="project" value="InterPro"/>
</dbReference>
<keyword evidence="1" id="KW-0812">Transmembrane</keyword>
<dbReference type="Proteomes" id="UP001205748">
    <property type="component" value="Unassembled WGS sequence"/>
</dbReference>
<keyword evidence="1" id="KW-1133">Transmembrane helix</keyword>
<dbReference type="Pfam" id="PF05975">
    <property type="entry name" value="EcsB"/>
    <property type="match status" value="1"/>
</dbReference>
<feature type="transmembrane region" description="Helical" evidence="1">
    <location>
        <begin position="127"/>
        <end position="146"/>
    </location>
</feature>
<evidence type="ECO:0000256" key="1">
    <source>
        <dbReference type="SAM" id="Phobius"/>
    </source>
</evidence>
<dbReference type="InterPro" id="IPR010288">
    <property type="entry name" value="EcsB_ABC"/>
</dbReference>
<accession>A0AAE3L494</accession>
<feature type="transmembrane region" description="Helical" evidence="1">
    <location>
        <begin position="488"/>
        <end position="506"/>
    </location>
</feature>
<feature type="transmembrane region" description="Helical" evidence="1">
    <location>
        <begin position="101"/>
        <end position="120"/>
    </location>
</feature>
<feature type="transmembrane region" description="Helical" evidence="1">
    <location>
        <begin position="393"/>
        <end position="418"/>
    </location>
</feature>
<feature type="transmembrane region" description="Helical" evidence="1">
    <location>
        <begin position="152"/>
        <end position="172"/>
    </location>
</feature>
<dbReference type="RefSeq" id="WP_257532270.1">
    <property type="nucleotide sequence ID" value="NZ_JANKAS010000012.1"/>
</dbReference>
<comment type="caution">
    <text evidence="2">The sequence shown here is derived from an EMBL/GenBank/DDBJ whole genome shotgun (WGS) entry which is preliminary data.</text>
</comment>
<feature type="transmembrane region" description="Helical" evidence="1">
    <location>
        <begin position="237"/>
        <end position="256"/>
    </location>
</feature>
<feature type="transmembrane region" description="Helical" evidence="1">
    <location>
        <begin position="55"/>
        <end position="81"/>
    </location>
</feature>
<gene>
    <name evidence="2" type="ORF">NSA47_11870</name>
</gene>
<feature type="transmembrane region" description="Helical" evidence="1">
    <location>
        <begin position="352"/>
        <end position="372"/>
    </location>
</feature>
<feature type="transmembrane region" description="Helical" evidence="1">
    <location>
        <begin position="26"/>
        <end position="46"/>
    </location>
</feature>
<feature type="transmembrane region" description="Helical" evidence="1">
    <location>
        <begin position="193"/>
        <end position="213"/>
    </location>
</feature>
<feature type="transmembrane region" description="Helical" evidence="1">
    <location>
        <begin position="329"/>
        <end position="346"/>
    </location>
</feature>
<dbReference type="AlphaFoldDB" id="A0AAE3L494"/>
<name>A0AAE3L494_9FIRM</name>
<feature type="transmembrane region" description="Helical" evidence="1">
    <location>
        <begin position="424"/>
        <end position="444"/>
    </location>
</feature>
<evidence type="ECO:0000313" key="2">
    <source>
        <dbReference type="EMBL" id="MCR1899673.1"/>
    </source>
</evidence>
<organism evidence="2 3">
    <name type="scientific">Irregularibacter muris</name>
    <dbReference type="NCBI Taxonomy" id="1796619"/>
    <lineage>
        <taxon>Bacteria</taxon>
        <taxon>Bacillati</taxon>
        <taxon>Bacillota</taxon>
        <taxon>Clostridia</taxon>
        <taxon>Eubacteriales</taxon>
        <taxon>Eubacteriaceae</taxon>
        <taxon>Irregularibacter</taxon>
    </lineage>
</organism>
<evidence type="ECO:0000313" key="3">
    <source>
        <dbReference type="Proteomes" id="UP001205748"/>
    </source>
</evidence>
<keyword evidence="1" id="KW-0472">Membrane</keyword>
<feature type="transmembrane region" description="Helical" evidence="1">
    <location>
        <begin position="465"/>
        <end position="482"/>
    </location>
</feature>
<reference evidence="2" key="1">
    <citation type="submission" date="2022-07" db="EMBL/GenBank/DDBJ databases">
        <title>Enhanced cultured diversity of the mouse gut microbiota enables custom-made synthetic communities.</title>
        <authorList>
            <person name="Afrizal A."/>
        </authorList>
    </citation>
    <scope>NUCLEOTIDE SEQUENCE</scope>
    <source>
        <strain evidence="2">DSM 28593</strain>
    </source>
</reference>
<proteinExistence type="predicted"/>
<dbReference type="EMBL" id="JANKAS010000012">
    <property type="protein sequence ID" value="MCR1899673.1"/>
    <property type="molecule type" value="Genomic_DNA"/>
</dbReference>
<sequence>MNKAYIFLLKKRYKGKWNKFRDKLDYYLDFSLVYLIFLGFFFILFYRSIWNNPPVILQGVATLFGSIPLNFGLTISILLLLQFAIKGLTTPPMHYSTGDTYFLFSLPIPRIQYIFLEWFLQHLKNLFIVLALSIIIAPIFHILYPHEWLKQTMVILSQIGMLGICMINFQWLSFHLPPKIKRLILLFLKYVKIFSFTLLGIVLLFQIWMVYFAKKSLLPMGEFAPREVFSVPLDFNYFPLLLLVTIISIIFSIVLMKSTALEYLKEASKHQNQIKTLNSLGMTGEAKKLGKRKDKKEKRYFLSIPGYYRNSKIFLWRNLSQFIKQPGQYLFPYGIYLFLSIGVIFSTKGNPMSLLLIFYFLYILGQSMLFPLQEHYEANYFLSSFPIRSVSMLRGYLLLPFILSTLMGLLILGVGGWLLKDFRIVLVLAIVLPFFSYYTLLTAMRNVLEEIYVIVHGNKTLHMEAILLLQGIAPIVISFVLLNKGIPLIAVILGTAIVYLLISRELEKSVIYPLQKVFHKYC</sequence>